<evidence type="ECO:0000256" key="7">
    <source>
        <dbReference type="ARBA" id="ARBA00022723"/>
    </source>
</evidence>
<keyword evidence="5 13" id="KW-0349">Heme</keyword>
<reference evidence="14" key="1">
    <citation type="submission" date="2023-03" db="EMBL/GenBank/DDBJ databases">
        <title>Massive genome expansion in bonnet fungi (Mycena s.s.) driven by repeated elements and novel gene families across ecological guilds.</title>
        <authorList>
            <consortium name="Lawrence Berkeley National Laboratory"/>
            <person name="Harder C.B."/>
            <person name="Miyauchi S."/>
            <person name="Viragh M."/>
            <person name="Kuo A."/>
            <person name="Thoen E."/>
            <person name="Andreopoulos B."/>
            <person name="Lu D."/>
            <person name="Skrede I."/>
            <person name="Drula E."/>
            <person name="Henrissat B."/>
            <person name="Morin E."/>
            <person name="Kohler A."/>
            <person name="Barry K."/>
            <person name="LaButti K."/>
            <person name="Morin E."/>
            <person name="Salamov A."/>
            <person name="Lipzen A."/>
            <person name="Mereny Z."/>
            <person name="Hegedus B."/>
            <person name="Baldrian P."/>
            <person name="Stursova M."/>
            <person name="Weitz H."/>
            <person name="Taylor A."/>
            <person name="Grigoriev I.V."/>
            <person name="Nagy L.G."/>
            <person name="Martin F."/>
            <person name="Kauserud H."/>
        </authorList>
    </citation>
    <scope>NUCLEOTIDE SEQUENCE</scope>
    <source>
        <strain evidence="14">9284</strain>
    </source>
</reference>
<comment type="subcellular location">
    <subcellularLocation>
        <location evidence="2">Membrane</location>
    </subcellularLocation>
</comment>
<accession>A0AAD7BZV2</accession>
<organism evidence="14 15">
    <name type="scientific">Roridomyces roridus</name>
    <dbReference type="NCBI Taxonomy" id="1738132"/>
    <lineage>
        <taxon>Eukaryota</taxon>
        <taxon>Fungi</taxon>
        <taxon>Dikarya</taxon>
        <taxon>Basidiomycota</taxon>
        <taxon>Agaricomycotina</taxon>
        <taxon>Agaricomycetes</taxon>
        <taxon>Agaricomycetidae</taxon>
        <taxon>Agaricales</taxon>
        <taxon>Marasmiineae</taxon>
        <taxon>Mycenaceae</taxon>
        <taxon>Roridomyces</taxon>
    </lineage>
</organism>
<comment type="caution">
    <text evidence="14">The sequence shown here is derived from an EMBL/GenBank/DDBJ whole genome shotgun (WGS) entry which is preliminary data.</text>
</comment>
<evidence type="ECO:0000256" key="4">
    <source>
        <dbReference type="ARBA" id="ARBA00010617"/>
    </source>
</evidence>
<keyword evidence="10 13" id="KW-0408">Iron</keyword>
<dbReference type="InterPro" id="IPR002401">
    <property type="entry name" value="Cyt_P450_E_grp-I"/>
</dbReference>
<evidence type="ECO:0000313" key="14">
    <source>
        <dbReference type="EMBL" id="KAJ7635245.1"/>
    </source>
</evidence>
<keyword evidence="6" id="KW-0812">Transmembrane</keyword>
<evidence type="ECO:0000256" key="3">
    <source>
        <dbReference type="ARBA" id="ARBA00004721"/>
    </source>
</evidence>
<dbReference type="PANTHER" id="PTHR24305:SF166">
    <property type="entry name" value="CYTOCHROME P450 12A4, MITOCHONDRIAL-RELATED"/>
    <property type="match status" value="1"/>
</dbReference>
<evidence type="ECO:0000256" key="12">
    <source>
        <dbReference type="ARBA" id="ARBA00023136"/>
    </source>
</evidence>
<keyword evidence="8" id="KW-1133">Transmembrane helix</keyword>
<evidence type="ECO:0000313" key="15">
    <source>
        <dbReference type="Proteomes" id="UP001221142"/>
    </source>
</evidence>
<evidence type="ECO:0000256" key="11">
    <source>
        <dbReference type="ARBA" id="ARBA00023033"/>
    </source>
</evidence>
<dbReference type="GO" id="GO:0016020">
    <property type="term" value="C:membrane"/>
    <property type="evidence" value="ECO:0007669"/>
    <property type="project" value="UniProtKB-SubCell"/>
</dbReference>
<dbReference type="PRINTS" id="PR00385">
    <property type="entry name" value="P450"/>
</dbReference>
<dbReference type="PANTHER" id="PTHR24305">
    <property type="entry name" value="CYTOCHROME P450"/>
    <property type="match status" value="1"/>
</dbReference>
<evidence type="ECO:0000256" key="9">
    <source>
        <dbReference type="ARBA" id="ARBA00023002"/>
    </source>
</evidence>
<dbReference type="PRINTS" id="PR00463">
    <property type="entry name" value="EP450I"/>
</dbReference>
<gene>
    <name evidence="14" type="ORF">FB45DRAFT_686185</name>
</gene>
<comment type="pathway">
    <text evidence="3">Secondary metabolite biosynthesis; terpenoid biosynthesis.</text>
</comment>
<dbReference type="Gene3D" id="1.10.630.10">
    <property type="entry name" value="Cytochrome P450"/>
    <property type="match status" value="1"/>
</dbReference>
<evidence type="ECO:0000256" key="13">
    <source>
        <dbReference type="PIRSR" id="PIRSR602401-1"/>
    </source>
</evidence>
<keyword evidence="11" id="KW-0503">Monooxygenase</keyword>
<sequence length="215" mass="24187">LTEEELADNTSLFVIAGHETSATTMAFGLLELARNPEFQDSLRREIHSNGERTEAVYSSMPLLNAFIKVRLHVDAWLKLESTPELCGQEILRLYPIVPMEERIALADTVIPLRDSITTSTGDRLSEIPVHTGQIVKLAIAAYQRMESLWGTDAGEFNPYRWIRGTNYQKDAVGPYGNLLTFFGGPHVCLGWRFAILEMQVLICELVGKFSFKLPE</sequence>
<evidence type="ECO:0000256" key="5">
    <source>
        <dbReference type="ARBA" id="ARBA00022617"/>
    </source>
</evidence>
<proteinExistence type="inferred from homology"/>
<evidence type="ECO:0000256" key="8">
    <source>
        <dbReference type="ARBA" id="ARBA00022989"/>
    </source>
</evidence>
<evidence type="ECO:0000256" key="6">
    <source>
        <dbReference type="ARBA" id="ARBA00022692"/>
    </source>
</evidence>
<dbReference type="SUPFAM" id="SSF48264">
    <property type="entry name" value="Cytochrome P450"/>
    <property type="match status" value="1"/>
</dbReference>
<dbReference type="EMBL" id="JARKIF010000007">
    <property type="protein sequence ID" value="KAJ7635245.1"/>
    <property type="molecule type" value="Genomic_DNA"/>
</dbReference>
<dbReference type="GO" id="GO:0020037">
    <property type="term" value="F:heme binding"/>
    <property type="evidence" value="ECO:0007669"/>
    <property type="project" value="InterPro"/>
</dbReference>
<dbReference type="InterPro" id="IPR001128">
    <property type="entry name" value="Cyt_P450"/>
</dbReference>
<dbReference type="GO" id="GO:0004497">
    <property type="term" value="F:monooxygenase activity"/>
    <property type="evidence" value="ECO:0007669"/>
    <property type="project" value="UniProtKB-KW"/>
</dbReference>
<comment type="cofactor">
    <cofactor evidence="1 13">
        <name>heme</name>
        <dbReference type="ChEBI" id="CHEBI:30413"/>
    </cofactor>
</comment>
<dbReference type="AlphaFoldDB" id="A0AAD7BZV2"/>
<feature type="non-terminal residue" evidence="14">
    <location>
        <position position="215"/>
    </location>
</feature>
<dbReference type="GO" id="GO:0005506">
    <property type="term" value="F:iron ion binding"/>
    <property type="evidence" value="ECO:0007669"/>
    <property type="project" value="InterPro"/>
</dbReference>
<dbReference type="Proteomes" id="UP001221142">
    <property type="component" value="Unassembled WGS sequence"/>
</dbReference>
<dbReference type="InterPro" id="IPR036396">
    <property type="entry name" value="Cyt_P450_sf"/>
</dbReference>
<dbReference type="GO" id="GO:0016705">
    <property type="term" value="F:oxidoreductase activity, acting on paired donors, with incorporation or reduction of molecular oxygen"/>
    <property type="evidence" value="ECO:0007669"/>
    <property type="project" value="InterPro"/>
</dbReference>
<keyword evidence="15" id="KW-1185">Reference proteome</keyword>
<keyword evidence="12" id="KW-0472">Membrane</keyword>
<feature type="binding site" description="axial binding residue" evidence="13">
    <location>
        <position position="188"/>
    </location>
    <ligand>
        <name>heme</name>
        <dbReference type="ChEBI" id="CHEBI:30413"/>
    </ligand>
    <ligandPart>
        <name>Fe</name>
        <dbReference type="ChEBI" id="CHEBI:18248"/>
    </ligandPart>
</feature>
<keyword evidence="7 13" id="KW-0479">Metal-binding</keyword>
<protein>
    <submittedName>
        <fullName evidence="14">Cytochrome P450</fullName>
    </submittedName>
</protein>
<dbReference type="InterPro" id="IPR050121">
    <property type="entry name" value="Cytochrome_P450_monoxygenase"/>
</dbReference>
<keyword evidence="9" id="KW-0560">Oxidoreductase</keyword>
<evidence type="ECO:0000256" key="10">
    <source>
        <dbReference type="ARBA" id="ARBA00023004"/>
    </source>
</evidence>
<evidence type="ECO:0000256" key="2">
    <source>
        <dbReference type="ARBA" id="ARBA00004370"/>
    </source>
</evidence>
<name>A0AAD7BZV2_9AGAR</name>
<evidence type="ECO:0000256" key="1">
    <source>
        <dbReference type="ARBA" id="ARBA00001971"/>
    </source>
</evidence>
<comment type="similarity">
    <text evidence="4">Belongs to the cytochrome P450 family.</text>
</comment>
<dbReference type="Pfam" id="PF00067">
    <property type="entry name" value="p450"/>
    <property type="match status" value="2"/>
</dbReference>
<feature type="non-terminal residue" evidence="14">
    <location>
        <position position="1"/>
    </location>
</feature>